<gene>
    <name evidence="4" type="ORF">ARMOST_17065</name>
</gene>
<feature type="domain" description="Cellobiose dehydrogenase-like cytochrome" evidence="3">
    <location>
        <begin position="28"/>
        <end position="204"/>
    </location>
</feature>
<dbReference type="EMBL" id="FUEG01000020">
    <property type="protein sequence ID" value="SJL13619.1"/>
    <property type="molecule type" value="Genomic_DNA"/>
</dbReference>
<evidence type="ECO:0000259" key="3">
    <source>
        <dbReference type="Pfam" id="PF16010"/>
    </source>
</evidence>
<dbReference type="PANTHER" id="PTHR47190">
    <property type="entry name" value="DEHYDROGENASE, PUTATIVE-RELATED"/>
    <property type="match status" value="1"/>
</dbReference>
<feature type="domain" description="F-box" evidence="2">
    <location>
        <begin position="377"/>
        <end position="431"/>
    </location>
</feature>
<evidence type="ECO:0008006" key="6">
    <source>
        <dbReference type="Google" id="ProtNLM"/>
    </source>
</evidence>
<reference evidence="5" key="1">
    <citation type="journal article" date="2017" name="Nat. Ecol. Evol.">
        <title>Genome expansion and lineage-specific genetic innovations in the forest pathogenic fungi Armillaria.</title>
        <authorList>
            <person name="Sipos G."/>
            <person name="Prasanna A.N."/>
            <person name="Walter M.C."/>
            <person name="O'Connor E."/>
            <person name="Balint B."/>
            <person name="Krizsan K."/>
            <person name="Kiss B."/>
            <person name="Hess J."/>
            <person name="Varga T."/>
            <person name="Slot J."/>
            <person name="Riley R."/>
            <person name="Boka B."/>
            <person name="Rigling D."/>
            <person name="Barry K."/>
            <person name="Lee J."/>
            <person name="Mihaltcheva S."/>
            <person name="LaButti K."/>
            <person name="Lipzen A."/>
            <person name="Waldron R."/>
            <person name="Moloney N.M."/>
            <person name="Sperisen C."/>
            <person name="Kredics L."/>
            <person name="Vagvoelgyi C."/>
            <person name="Patrignani A."/>
            <person name="Fitzpatrick D."/>
            <person name="Nagy I."/>
            <person name="Doyle S."/>
            <person name="Anderson J.B."/>
            <person name="Grigoriev I.V."/>
            <person name="Gueldener U."/>
            <person name="Muensterkoetter M."/>
            <person name="Nagy L.G."/>
        </authorList>
    </citation>
    <scope>NUCLEOTIDE SEQUENCE [LARGE SCALE GENOMIC DNA]</scope>
    <source>
        <strain evidence="5">C18/9</strain>
    </source>
</reference>
<dbReference type="SUPFAM" id="SSF49344">
    <property type="entry name" value="CBD9-like"/>
    <property type="match status" value="1"/>
</dbReference>
<feature type="signal peptide" evidence="1">
    <location>
        <begin position="1"/>
        <end position="22"/>
    </location>
</feature>
<evidence type="ECO:0000313" key="5">
    <source>
        <dbReference type="Proteomes" id="UP000219338"/>
    </source>
</evidence>
<evidence type="ECO:0000259" key="2">
    <source>
        <dbReference type="Pfam" id="PF12937"/>
    </source>
</evidence>
<sequence>MLSRRTLATSVAVLLGIRGAAGQSASAYTDPTTGITFQALQDSSTGFIVGIALPETIGTDFIGQMVFSLTDGAGWGGASFNGAMTESLLLVAWPNGDEVMTSFREATAYSTPPVYNGSDVTLSTIADGTYVNDTHLSVTFLCGGCITGDDLTFSSTDTSAVLGWAYSTSSPSDVTDESTDLVYHSAGYGEFGLGISNAQTSEYESWAALAVGDDSGSSSSAVSTASSSAVQISSTTAATAVASSTKSAASTTSAATSNTASAASSSAAAVTTTKAASTTLAVTTTTTADSSAITDANVCMNNYNSCIAASQPNPDWDGCSATKDSCLANAKYERKTYSHMYLRGRTSPIVKTGTTFASPGAQSIDNDKAYFSQPSQISDLPNEILTAIFSAAVNSASASEHPQILRCISLICRDWRAVVANSSELWTTVYISHLTDLPTAQLFFERSTPRLLDVILKFDFYVNLAISGKIAEVTFPHLHRFRTLNVEFDNPDTYHAFSSFYRTAVSAPPCLSSLRLHYTGATWSFAMIPNVHLLSSPNNIVSLDIHRLPVNVVSHYASLTTLSLYRIFLDHARMRDLFLASPLLETLILAALHTFNGPNTSSDLPPIDASSLRSLALSMDSSHRDSCIPGRCVISCLCLPNLESLEVYGLCRYAVVGLGAHFGDLPKLRKLRLQHLVCSVHDEPFVRSLRSLRRLELVDADPKSWSGKCLPLPSLSSLAYTSDSSAGNHYEWLADICRQRPRPGPPLRVQVTGSRKDQWVQDEGGWDGFGVVEICPSMSVKGMFDWTILECDREYKDAGSESSPDPDSS</sequence>
<evidence type="ECO:0000256" key="1">
    <source>
        <dbReference type="SAM" id="SignalP"/>
    </source>
</evidence>
<feature type="chain" id="PRO_5013216096" description="F-box domain-containing protein" evidence="1">
    <location>
        <begin position="23"/>
        <end position="809"/>
    </location>
</feature>
<dbReference type="SUPFAM" id="SSF81383">
    <property type="entry name" value="F-box domain"/>
    <property type="match status" value="1"/>
</dbReference>
<dbReference type="InterPro" id="IPR036047">
    <property type="entry name" value="F-box-like_dom_sf"/>
</dbReference>
<dbReference type="SUPFAM" id="SSF52047">
    <property type="entry name" value="RNI-like"/>
    <property type="match status" value="1"/>
</dbReference>
<dbReference type="Pfam" id="PF16010">
    <property type="entry name" value="CDH-cyt"/>
    <property type="match status" value="1"/>
</dbReference>
<dbReference type="InterPro" id="IPR001810">
    <property type="entry name" value="F-box_dom"/>
</dbReference>
<dbReference type="STRING" id="47428.A0A284RXZ6"/>
<evidence type="ECO:0000313" key="4">
    <source>
        <dbReference type="EMBL" id="SJL13619.1"/>
    </source>
</evidence>
<dbReference type="OrthoDB" id="3038402at2759"/>
<accession>A0A284RXZ6</accession>
<dbReference type="Gene3D" id="3.80.10.10">
    <property type="entry name" value="Ribonuclease Inhibitor"/>
    <property type="match status" value="1"/>
</dbReference>
<dbReference type="Gene3D" id="2.60.40.1210">
    <property type="entry name" value="Cellobiose dehydrogenase, cytochrome domain"/>
    <property type="match status" value="1"/>
</dbReference>
<proteinExistence type="predicted"/>
<dbReference type="Proteomes" id="UP000219338">
    <property type="component" value="Unassembled WGS sequence"/>
</dbReference>
<protein>
    <recommendedName>
        <fullName evidence="6">F-box domain-containing protein</fullName>
    </recommendedName>
</protein>
<keyword evidence="5" id="KW-1185">Reference proteome</keyword>
<dbReference type="Pfam" id="PF12937">
    <property type="entry name" value="F-box-like"/>
    <property type="match status" value="1"/>
</dbReference>
<dbReference type="CDD" id="cd09630">
    <property type="entry name" value="CDH_like_cytochrome"/>
    <property type="match status" value="1"/>
</dbReference>
<keyword evidence="1" id="KW-0732">Signal</keyword>
<dbReference type="Gene3D" id="1.20.1280.50">
    <property type="match status" value="1"/>
</dbReference>
<name>A0A284RXZ6_ARMOS</name>
<dbReference type="InterPro" id="IPR053208">
    <property type="entry name" value="GMC_Oxidoreductase_CD"/>
</dbReference>
<dbReference type="PANTHER" id="PTHR47190:SF4">
    <property type="entry name" value="DEHYDROGENASE, PUTATIVE-RELATED"/>
    <property type="match status" value="1"/>
</dbReference>
<dbReference type="InterPro" id="IPR032675">
    <property type="entry name" value="LRR_dom_sf"/>
</dbReference>
<organism evidence="4 5">
    <name type="scientific">Armillaria ostoyae</name>
    <name type="common">Armillaria root rot fungus</name>
    <dbReference type="NCBI Taxonomy" id="47428"/>
    <lineage>
        <taxon>Eukaryota</taxon>
        <taxon>Fungi</taxon>
        <taxon>Dikarya</taxon>
        <taxon>Basidiomycota</taxon>
        <taxon>Agaricomycotina</taxon>
        <taxon>Agaricomycetes</taxon>
        <taxon>Agaricomycetidae</taxon>
        <taxon>Agaricales</taxon>
        <taxon>Marasmiineae</taxon>
        <taxon>Physalacriaceae</taxon>
        <taxon>Armillaria</taxon>
    </lineage>
</organism>
<dbReference type="InterPro" id="IPR015920">
    <property type="entry name" value="Cellobiose_DH-like_cyt"/>
</dbReference>
<dbReference type="AlphaFoldDB" id="A0A284RXZ6"/>